<gene>
    <name evidence="1" type="ORF">HPB48_020479</name>
</gene>
<dbReference type="VEuPathDB" id="VectorBase:HLOH_062187"/>
<comment type="caution">
    <text evidence="1">The sequence shown here is derived from an EMBL/GenBank/DDBJ whole genome shotgun (WGS) entry which is preliminary data.</text>
</comment>
<keyword evidence="2" id="KW-1185">Reference proteome</keyword>
<protein>
    <submittedName>
        <fullName evidence="1">Uncharacterized protein</fullName>
    </submittedName>
</protein>
<accession>A0A9J6FDH0</accession>
<dbReference type="EMBL" id="JABSTR010000001">
    <property type="protein sequence ID" value="KAH9360712.1"/>
    <property type="molecule type" value="Genomic_DNA"/>
</dbReference>
<evidence type="ECO:0000313" key="1">
    <source>
        <dbReference type="EMBL" id="KAH9360712.1"/>
    </source>
</evidence>
<dbReference type="Proteomes" id="UP000821853">
    <property type="component" value="Chromosome 1"/>
</dbReference>
<evidence type="ECO:0000313" key="2">
    <source>
        <dbReference type="Proteomes" id="UP000821853"/>
    </source>
</evidence>
<reference evidence="1 2" key="1">
    <citation type="journal article" date="2020" name="Cell">
        <title>Large-Scale Comparative Analyses of Tick Genomes Elucidate Their Genetic Diversity and Vector Capacities.</title>
        <authorList>
            <consortium name="Tick Genome and Microbiome Consortium (TIGMIC)"/>
            <person name="Jia N."/>
            <person name="Wang J."/>
            <person name="Shi W."/>
            <person name="Du L."/>
            <person name="Sun Y."/>
            <person name="Zhan W."/>
            <person name="Jiang J.F."/>
            <person name="Wang Q."/>
            <person name="Zhang B."/>
            <person name="Ji P."/>
            <person name="Bell-Sakyi L."/>
            <person name="Cui X.M."/>
            <person name="Yuan T.T."/>
            <person name="Jiang B.G."/>
            <person name="Yang W.F."/>
            <person name="Lam T.T."/>
            <person name="Chang Q.C."/>
            <person name="Ding S.J."/>
            <person name="Wang X.J."/>
            <person name="Zhu J.G."/>
            <person name="Ruan X.D."/>
            <person name="Zhao L."/>
            <person name="Wei J.T."/>
            <person name="Ye R.Z."/>
            <person name="Que T.C."/>
            <person name="Du C.H."/>
            <person name="Zhou Y.H."/>
            <person name="Cheng J.X."/>
            <person name="Dai P.F."/>
            <person name="Guo W.B."/>
            <person name="Han X.H."/>
            <person name="Huang E.J."/>
            <person name="Li L.F."/>
            <person name="Wei W."/>
            <person name="Gao Y.C."/>
            <person name="Liu J.Z."/>
            <person name="Shao H.Z."/>
            <person name="Wang X."/>
            <person name="Wang C.C."/>
            <person name="Yang T.C."/>
            <person name="Huo Q.B."/>
            <person name="Li W."/>
            <person name="Chen H.Y."/>
            <person name="Chen S.E."/>
            <person name="Zhou L.G."/>
            <person name="Ni X.B."/>
            <person name="Tian J.H."/>
            <person name="Sheng Y."/>
            <person name="Liu T."/>
            <person name="Pan Y.S."/>
            <person name="Xia L.Y."/>
            <person name="Li J."/>
            <person name="Zhao F."/>
            <person name="Cao W.C."/>
        </authorList>
    </citation>
    <scope>NUCLEOTIDE SEQUENCE [LARGE SCALE GENOMIC DNA]</scope>
    <source>
        <strain evidence="1">HaeL-2018</strain>
    </source>
</reference>
<organism evidence="1 2">
    <name type="scientific">Haemaphysalis longicornis</name>
    <name type="common">Bush tick</name>
    <dbReference type="NCBI Taxonomy" id="44386"/>
    <lineage>
        <taxon>Eukaryota</taxon>
        <taxon>Metazoa</taxon>
        <taxon>Ecdysozoa</taxon>
        <taxon>Arthropoda</taxon>
        <taxon>Chelicerata</taxon>
        <taxon>Arachnida</taxon>
        <taxon>Acari</taxon>
        <taxon>Parasitiformes</taxon>
        <taxon>Ixodida</taxon>
        <taxon>Ixodoidea</taxon>
        <taxon>Ixodidae</taxon>
        <taxon>Haemaphysalinae</taxon>
        <taxon>Haemaphysalis</taxon>
    </lineage>
</organism>
<name>A0A9J6FDH0_HAELO</name>
<sequence>MNRHTRSLENWSSDSPVTLQNLLNGSPRGEPPLTYLSVFYHYRLSRARFPPHDPSLSRRHAVVWRQLPTSTFPTPALLSLSHPELHSKQCCFCHQYADLPQMIWSREEKPIQTLKKHPILCQIRNEEQREAAVLSKFSDPGLVSSGGRKSRRVLYESCRRRKETEVDLKNVPPVATIKFYLI</sequence>
<proteinExistence type="predicted"/>
<dbReference type="OrthoDB" id="10626831at2759"/>
<dbReference type="AlphaFoldDB" id="A0A9J6FDH0"/>